<dbReference type="SUPFAM" id="SSF50978">
    <property type="entry name" value="WD40 repeat-like"/>
    <property type="match status" value="1"/>
</dbReference>
<comment type="caution">
    <text evidence="4">The sequence shown here is derived from an EMBL/GenBank/DDBJ whole genome shotgun (WGS) entry which is preliminary data.</text>
</comment>
<evidence type="ECO:0000313" key="4">
    <source>
        <dbReference type="EMBL" id="KTW28807.1"/>
    </source>
</evidence>
<dbReference type="SMART" id="SM00320">
    <property type="entry name" value="WD40"/>
    <property type="match status" value="5"/>
</dbReference>
<dbReference type="GeneID" id="28936223"/>
<name>A0A0W4ZKA6_PNEC8</name>
<evidence type="ECO:0000313" key="5">
    <source>
        <dbReference type="Proteomes" id="UP000054454"/>
    </source>
</evidence>
<dbReference type="OrthoDB" id="25131at2759"/>
<dbReference type="PANTHER" id="PTHR22889:SF0">
    <property type="entry name" value="WD REPEAT-CONTAINING PROTEIN 89"/>
    <property type="match status" value="1"/>
</dbReference>
<dbReference type="PANTHER" id="PTHR22889">
    <property type="entry name" value="WD REPEAT-CONTAINING PROTEIN 89"/>
    <property type="match status" value="1"/>
</dbReference>
<evidence type="ECO:0000256" key="3">
    <source>
        <dbReference type="PROSITE-ProRule" id="PRU00221"/>
    </source>
</evidence>
<feature type="repeat" description="WD" evidence="3">
    <location>
        <begin position="26"/>
        <end position="51"/>
    </location>
</feature>
<dbReference type="AlphaFoldDB" id="A0A0W4ZKA6"/>
<keyword evidence="2" id="KW-0677">Repeat</keyword>
<accession>A0A0W4ZKA6</accession>
<dbReference type="PROSITE" id="PS50082">
    <property type="entry name" value="WD_REPEATS_2"/>
    <property type="match status" value="1"/>
</dbReference>
<protein>
    <submittedName>
        <fullName evidence="4">Uncharacterized protein</fullName>
    </submittedName>
</protein>
<dbReference type="InterPro" id="IPR039328">
    <property type="entry name" value="WDR89"/>
</dbReference>
<dbReference type="InterPro" id="IPR001680">
    <property type="entry name" value="WD40_rpt"/>
</dbReference>
<organism evidence="4 5">
    <name type="scientific">Pneumocystis carinii (strain B80)</name>
    <name type="common">Rat pneumocystis pneumonia agent</name>
    <name type="synonym">Pneumocystis carinii f. sp. carinii</name>
    <dbReference type="NCBI Taxonomy" id="1408658"/>
    <lineage>
        <taxon>Eukaryota</taxon>
        <taxon>Fungi</taxon>
        <taxon>Dikarya</taxon>
        <taxon>Ascomycota</taxon>
        <taxon>Taphrinomycotina</taxon>
        <taxon>Pneumocystomycetes</taxon>
        <taxon>Pneumocystaceae</taxon>
        <taxon>Pneumocystis</taxon>
    </lineage>
</organism>
<dbReference type="VEuPathDB" id="FungiDB:T552_01437"/>
<dbReference type="Pfam" id="PF00400">
    <property type="entry name" value="WD40"/>
    <property type="match status" value="3"/>
</dbReference>
<dbReference type="Gene3D" id="2.130.10.10">
    <property type="entry name" value="YVTN repeat-like/Quinoprotein amine dehydrogenase"/>
    <property type="match status" value="2"/>
</dbReference>
<dbReference type="InterPro" id="IPR015943">
    <property type="entry name" value="WD40/YVTN_repeat-like_dom_sf"/>
</dbReference>
<evidence type="ECO:0000256" key="2">
    <source>
        <dbReference type="ARBA" id="ARBA00022737"/>
    </source>
</evidence>
<evidence type="ECO:0000256" key="1">
    <source>
        <dbReference type="ARBA" id="ARBA00022574"/>
    </source>
</evidence>
<proteinExistence type="predicted"/>
<keyword evidence="5" id="KW-1185">Reference proteome</keyword>
<keyword evidence="1 3" id="KW-0853">WD repeat</keyword>
<sequence length="343" mass="38723">MREFHPFYIAKYPDDSIYVYNLGIAGDILVSSASDNTLRLWDRATLETYKVINDVHDHISDMKISGNNSIITCGKEGAVKIWDIRTLGICREFKAAKKMPILCISENTEKTMIAGGSALLGSDACIFLWDQRKQSLLFSYKESQNDDITDVRFDSIQSHRLCSGGCDGLINIFDTRFSIDDDAIINVFNNQSSIHRADFLGPNKVLGLSHMETLSLYNINDISKNDIDDTIDPTYISLGDLRSKLDCDYVIDIILNTTKNSAYICSASYTGKIRLFEFYENTSFNNDQQILLQGHDNSIARSLVFDQQTQTIYTGSENGEIRANQYKSPQEISPPIKKIKLHN</sequence>
<dbReference type="Proteomes" id="UP000054454">
    <property type="component" value="Unassembled WGS sequence"/>
</dbReference>
<dbReference type="EMBL" id="LFVZ01000006">
    <property type="protein sequence ID" value="KTW28807.1"/>
    <property type="molecule type" value="Genomic_DNA"/>
</dbReference>
<dbReference type="RefSeq" id="XP_018226174.1">
    <property type="nucleotide sequence ID" value="XM_018370020.1"/>
</dbReference>
<gene>
    <name evidence="4" type="ORF">T552_01437</name>
</gene>
<reference evidence="5" key="1">
    <citation type="journal article" date="2016" name="Nat. Commun.">
        <title>Genome analysis of three Pneumocystis species reveals adaptation mechanisms to life exclusively in mammalian hosts.</title>
        <authorList>
            <person name="Ma L."/>
            <person name="Chen Z."/>
            <person name="Huang D.W."/>
            <person name="Kutty G."/>
            <person name="Ishihara M."/>
            <person name="Wang H."/>
            <person name="Abouelleil A."/>
            <person name="Bishop L."/>
            <person name="Davey E."/>
            <person name="Deng R."/>
            <person name="Deng X."/>
            <person name="Fan L."/>
            <person name="Fantoni G."/>
            <person name="Fitzgerald M."/>
            <person name="Gogineni E."/>
            <person name="Goldberg J.M."/>
            <person name="Handley G."/>
            <person name="Hu X."/>
            <person name="Huber C."/>
            <person name="Jiao X."/>
            <person name="Jones K."/>
            <person name="Levin J.Z."/>
            <person name="Liu Y."/>
            <person name="Macdonald P."/>
            <person name="Melnikov A."/>
            <person name="Raley C."/>
            <person name="Sassi M."/>
            <person name="Sherman B.T."/>
            <person name="Song X."/>
            <person name="Sykes S."/>
            <person name="Tran B."/>
            <person name="Walsh L."/>
            <person name="Xia Y."/>
            <person name="Yang J."/>
            <person name="Young S."/>
            <person name="Zeng Q."/>
            <person name="Zheng X."/>
            <person name="Stephens R."/>
            <person name="Nusbaum C."/>
            <person name="Birren B.W."/>
            <person name="Azadi P."/>
            <person name="Lempicki R.A."/>
            <person name="Cuomo C.A."/>
            <person name="Kovacs J.A."/>
        </authorList>
    </citation>
    <scope>NUCLEOTIDE SEQUENCE [LARGE SCALE GENOMIC DNA]</scope>
    <source>
        <strain evidence="5">B80</strain>
    </source>
</reference>
<dbReference type="InterPro" id="IPR036322">
    <property type="entry name" value="WD40_repeat_dom_sf"/>
</dbReference>